<organism evidence="3 4">
    <name type="scientific">Nostocoides veronense</name>
    <dbReference type="NCBI Taxonomy" id="330836"/>
    <lineage>
        <taxon>Bacteria</taxon>
        <taxon>Bacillati</taxon>
        <taxon>Actinomycetota</taxon>
        <taxon>Actinomycetes</taxon>
        <taxon>Micrococcales</taxon>
        <taxon>Intrasporangiaceae</taxon>
        <taxon>Nostocoides</taxon>
    </lineage>
</organism>
<dbReference type="GO" id="GO:0016787">
    <property type="term" value="F:hydrolase activity"/>
    <property type="evidence" value="ECO:0007669"/>
    <property type="project" value="UniProtKB-KW"/>
</dbReference>
<dbReference type="PROSITE" id="PS00893">
    <property type="entry name" value="NUDIX_BOX"/>
    <property type="match status" value="1"/>
</dbReference>
<dbReference type="Pfam" id="PF00300">
    <property type="entry name" value="His_Phos_1"/>
    <property type="match status" value="1"/>
</dbReference>
<keyword evidence="1 3" id="KW-0378">Hydrolase</keyword>
<dbReference type="PANTHER" id="PTHR21340:SF0">
    <property type="entry name" value="BIS(5'-NUCLEOSYL)-TETRAPHOSPHATASE [ASYMMETRICAL]"/>
    <property type="match status" value="1"/>
</dbReference>
<dbReference type="Proteomes" id="UP001499938">
    <property type="component" value="Unassembled WGS sequence"/>
</dbReference>
<dbReference type="EMBL" id="BAAAPO010000044">
    <property type="protein sequence ID" value="GAA1803405.1"/>
    <property type="molecule type" value="Genomic_DNA"/>
</dbReference>
<dbReference type="InterPro" id="IPR051325">
    <property type="entry name" value="Nudix_hydrolase_domain"/>
</dbReference>
<dbReference type="InterPro" id="IPR015797">
    <property type="entry name" value="NUDIX_hydrolase-like_dom_sf"/>
</dbReference>
<dbReference type="PANTHER" id="PTHR21340">
    <property type="entry name" value="DIADENOSINE 5,5-P1,P4-TETRAPHOSPHATE PYROPHOSPHOHYDROLASE MUTT"/>
    <property type="match status" value="1"/>
</dbReference>
<dbReference type="PROSITE" id="PS51462">
    <property type="entry name" value="NUDIX"/>
    <property type="match status" value="1"/>
</dbReference>
<dbReference type="SMART" id="SM00855">
    <property type="entry name" value="PGAM"/>
    <property type="match status" value="1"/>
</dbReference>
<dbReference type="InterPro" id="IPR029033">
    <property type="entry name" value="His_PPase_superfam"/>
</dbReference>
<dbReference type="Pfam" id="PF00293">
    <property type="entry name" value="NUDIX"/>
    <property type="match status" value="1"/>
</dbReference>
<dbReference type="SUPFAM" id="SSF55811">
    <property type="entry name" value="Nudix"/>
    <property type="match status" value="1"/>
</dbReference>
<dbReference type="Gene3D" id="3.90.79.10">
    <property type="entry name" value="Nucleoside Triphosphate Pyrophosphohydrolase"/>
    <property type="match status" value="1"/>
</dbReference>
<evidence type="ECO:0000256" key="1">
    <source>
        <dbReference type="ARBA" id="ARBA00022801"/>
    </source>
</evidence>
<dbReference type="SUPFAM" id="SSF53254">
    <property type="entry name" value="Phosphoglycerate mutase-like"/>
    <property type="match status" value="1"/>
</dbReference>
<dbReference type="InterPro" id="IPR013078">
    <property type="entry name" value="His_Pase_superF_clade-1"/>
</dbReference>
<reference evidence="3 4" key="1">
    <citation type="journal article" date="2019" name="Int. J. Syst. Evol. Microbiol.">
        <title>The Global Catalogue of Microorganisms (GCM) 10K type strain sequencing project: providing services to taxonomists for standard genome sequencing and annotation.</title>
        <authorList>
            <consortium name="The Broad Institute Genomics Platform"/>
            <consortium name="The Broad Institute Genome Sequencing Center for Infectious Disease"/>
            <person name="Wu L."/>
            <person name="Ma J."/>
        </authorList>
    </citation>
    <scope>NUCLEOTIDE SEQUENCE [LARGE SCALE GENOMIC DNA]</scope>
    <source>
        <strain evidence="3 4">JCM 15592</strain>
    </source>
</reference>
<evidence type="ECO:0000313" key="3">
    <source>
        <dbReference type="EMBL" id="GAA1803405.1"/>
    </source>
</evidence>
<dbReference type="InterPro" id="IPR020084">
    <property type="entry name" value="NUDIX_hydrolase_CS"/>
</dbReference>
<dbReference type="CDD" id="cd03673">
    <property type="entry name" value="NUDIX_Ap6A_hydrolase"/>
    <property type="match status" value="1"/>
</dbReference>
<dbReference type="Gene3D" id="3.40.50.1240">
    <property type="entry name" value="Phosphoglycerate mutase-like"/>
    <property type="match status" value="1"/>
</dbReference>
<feature type="domain" description="Nudix hydrolase" evidence="2">
    <location>
        <begin position="5"/>
        <end position="135"/>
    </location>
</feature>
<keyword evidence="4" id="KW-1185">Reference proteome</keyword>
<evidence type="ECO:0000259" key="2">
    <source>
        <dbReference type="PROSITE" id="PS51462"/>
    </source>
</evidence>
<comment type="caution">
    <text evidence="3">The sequence shown here is derived from an EMBL/GenBank/DDBJ whole genome shotgun (WGS) entry which is preliminary data.</text>
</comment>
<name>A0ABN2LYU8_9MICO</name>
<protein>
    <submittedName>
        <fullName evidence="3">NUDIX hydrolase</fullName>
    </submittedName>
</protein>
<proteinExistence type="predicted"/>
<dbReference type="RefSeq" id="WP_344086900.1">
    <property type="nucleotide sequence ID" value="NZ_BAAAPO010000044.1"/>
</dbReference>
<sequence>MPPSRSVPAAGTLPWRVVDGELQVLLVHRPRYDDWSWAKGKLDPGEDYAIAAARETFEETDFMVRLGRPLPDARYQILERDHTFAVKSVRYWASTITGGSGKPRNEIDKVAWMSPTQAHAALDYARDRDQLLALVAMHRAGELDTWPLIIVRHATALPRSKWSQKDWLRPLDPDGQARAEALVPVLTAYGPLRAVSSSSVRCRDTLAPYARAGKTALKLRDSLSEEVFDKNPERALKTVRKVIRRGRPTALCSHRPLLPAILGQLLEVAADADVAALLQESIELGMDKGEAIVCHLSGTGAGAKIVAAERHTP</sequence>
<accession>A0ABN2LYU8</accession>
<evidence type="ECO:0000313" key="4">
    <source>
        <dbReference type="Proteomes" id="UP001499938"/>
    </source>
</evidence>
<gene>
    <name evidence="3" type="ORF">GCM10009811_28740</name>
</gene>
<dbReference type="InterPro" id="IPR000086">
    <property type="entry name" value="NUDIX_hydrolase_dom"/>
</dbReference>